<dbReference type="PANTHER" id="PTHR11629">
    <property type="entry name" value="VACUOLAR PROTON ATPASES"/>
    <property type="match status" value="1"/>
</dbReference>
<keyword evidence="6" id="KW-0406">Ion transport</keyword>
<dbReference type="GO" id="GO:0007035">
    <property type="term" value="P:vacuolar acidification"/>
    <property type="evidence" value="ECO:0007669"/>
    <property type="project" value="TreeGrafter"/>
</dbReference>
<dbReference type="OrthoDB" id="9803814at2"/>
<keyword evidence="5 8" id="KW-1133">Transmembrane helix</keyword>
<feature type="transmembrane region" description="Helical" evidence="8">
    <location>
        <begin position="526"/>
        <end position="544"/>
    </location>
</feature>
<feature type="transmembrane region" description="Helical" evidence="8">
    <location>
        <begin position="603"/>
        <end position="630"/>
    </location>
</feature>
<sequence>MAVAKIVKAEFYIHKSDVDGVLSALQNTGSFEVIPFSSEDGSEGPVITHPDFSRVDFLLGETRFLLRFLEPHFIDPVSGMARAMGEKEEFSLRQTRELDSRTDLPSLAEEIRGLERRLMEIRSESSQLDSTESLLLSLKDFPYPLELLSSGTEHVRGLLGTMPADQVEPWKRGAESLLGTMGEVYVAPGAEKEKDRIVALFFDGAFSQKAMELNARHSFNRMEIPPALQSGVSEELALIGDRRNVLAAEEKEILEKAAGAAARWVPTIRALSDYYSVLRDRYAALASGNATDQVVMLRGWIPDSDLPDVKKAIASFDSSIELVISEPGPEDSVPSRIVNPFWCLPFENLTRLYGAPKYGEIDPTLLLAPFFFVFFGMCLGDAGYGLIMIGFFTWFLRKFQRMPTGFREFFKLFVLSGVSTVVVGALTGSWFGDLVDAFGIFSFLRPLKNAPVVLNPMENPMVFLALSLALGIVQLMFGLGIAFYDALRKKNYMGAFADTGGWIVFLVGLLLWGGTAGGFLSADTASLAKTLAIAGAVVLIATQGREKTGFVSKAVSGLLSLYGVTSYLGDVLSYSRLLALGLATSAVGVIINMLAGLAGNVPFIGWVLALLLIVGGHIFSIAVNVLGAFVHSLRLQYVEFFSKFYTGGGRIFAPLTYNTSFVSIKKDPVE</sequence>
<feature type="transmembrane region" description="Helical" evidence="8">
    <location>
        <begin position="370"/>
        <end position="397"/>
    </location>
</feature>
<keyword evidence="3" id="KW-0813">Transport</keyword>
<comment type="caution">
    <text evidence="9">The sequence shown here is derived from an EMBL/GenBank/DDBJ whole genome shotgun (WGS) entry which is preliminary data.</text>
</comment>
<feature type="transmembrane region" description="Helical" evidence="8">
    <location>
        <begin position="461"/>
        <end position="487"/>
    </location>
</feature>
<protein>
    <submittedName>
        <fullName evidence="9">V/A-type H+-transporting ATPase subunit I</fullName>
    </submittedName>
</protein>
<evidence type="ECO:0000313" key="10">
    <source>
        <dbReference type="Proteomes" id="UP000295066"/>
    </source>
</evidence>
<dbReference type="Pfam" id="PF01496">
    <property type="entry name" value="V_ATPase_I"/>
    <property type="match status" value="2"/>
</dbReference>
<evidence type="ECO:0000256" key="1">
    <source>
        <dbReference type="ARBA" id="ARBA00004141"/>
    </source>
</evidence>
<accession>A0A4R8M2Z0</accession>
<evidence type="ECO:0000256" key="7">
    <source>
        <dbReference type="ARBA" id="ARBA00023136"/>
    </source>
</evidence>
<dbReference type="EMBL" id="SORI01000019">
    <property type="protein sequence ID" value="TDY56094.1"/>
    <property type="molecule type" value="Genomic_DNA"/>
</dbReference>
<dbReference type="InterPro" id="IPR002490">
    <property type="entry name" value="V-ATPase_116kDa_su"/>
</dbReference>
<feature type="transmembrane region" description="Helical" evidence="8">
    <location>
        <begin position="409"/>
        <end position="431"/>
    </location>
</feature>
<evidence type="ECO:0000313" key="9">
    <source>
        <dbReference type="EMBL" id="TDY56094.1"/>
    </source>
</evidence>
<keyword evidence="4 8" id="KW-0812">Transmembrane</keyword>
<organism evidence="9 10">
    <name type="scientific">Aminivibrio pyruvatiphilus</name>
    <dbReference type="NCBI Taxonomy" id="1005740"/>
    <lineage>
        <taxon>Bacteria</taxon>
        <taxon>Thermotogati</taxon>
        <taxon>Synergistota</taxon>
        <taxon>Synergistia</taxon>
        <taxon>Synergistales</taxon>
        <taxon>Aminobacteriaceae</taxon>
        <taxon>Aminivibrio</taxon>
    </lineage>
</organism>
<proteinExistence type="inferred from homology"/>
<evidence type="ECO:0000256" key="3">
    <source>
        <dbReference type="ARBA" id="ARBA00022448"/>
    </source>
</evidence>
<dbReference type="PANTHER" id="PTHR11629:SF63">
    <property type="entry name" value="V-TYPE PROTON ATPASE SUBUNIT A"/>
    <property type="match status" value="1"/>
</dbReference>
<keyword evidence="7 8" id="KW-0472">Membrane</keyword>
<evidence type="ECO:0000256" key="6">
    <source>
        <dbReference type="ARBA" id="ARBA00023065"/>
    </source>
</evidence>
<gene>
    <name evidence="9" type="ORF">C8D99_11942</name>
</gene>
<feature type="transmembrane region" description="Helical" evidence="8">
    <location>
        <begin position="577"/>
        <end position="597"/>
    </location>
</feature>
<dbReference type="Gene3D" id="3.30.70.2170">
    <property type="match status" value="1"/>
</dbReference>
<dbReference type="AlphaFoldDB" id="A0A4R8M2Z0"/>
<name>A0A4R8M2Z0_9BACT</name>
<dbReference type="Gene3D" id="3.30.70.2750">
    <property type="match status" value="1"/>
</dbReference>
<evidence type="ECO:0000256" key="5">
    <source>
        <dbReference type="ARBA" id="ARBA00022989"/>
    </source>
</evidence>
<evidence type="ECO:0000256" key="8">
    <source>
        <dbReference type="SAM" id="Phobius"/>
    </source>
</evidence>
<reference evidence="9 10" key="1">
    <citation type="submission" date="2019-03" db="EMBL/GenBank/DDBJ databases">
        <title>Genomic Encyclopedia of Type Strains, Phase IV (KMG-IV): sequencing the most valuable type-strain genomes for metagenomic binning, comparative biology and taxonomic classification.</title>
        <authorList>
            <person name="Goeker M."/>
        </authorList>
    </citation>
    <scope>NUCLEOTIDE SEQUENCE [LARGE SCALE GENOMIC DNA]</scope>
    <source>
        <strain evidence="9 10">DSM 25964</strain>
    </source>
</reference>
<comment type="similarity">
    <text evidence="2">Belongs to the V-ATPase 116 kDa subunit family.</text>
</comment>
<dbReference type="GO" id="GO:0046961">
    <property type="term" value="F:proton-transporting ATPase activity, rotational mechanism"/>
    <property type="evidence" value="ECO:0007669"/>
    <property type="project" value="InterPro"/>
</dbReference>
<comment type="subcellular location">
    <subcellularLocation>
        <location evidence="1">Membrane</location>
        <topology evidence="1">Multi-pass membrane protein</topology>
    </subcellularLocation>
</comment>
<dbReference type="Gene3D" id="1.20.1460.20">
    <property type="match status" value="1"/>
</dbReference>
<dbReference type="GO" id="GO:0016471">
    <property type="term" value="C:vacuolar proton-transporting V-type ATPase complex"/>
    <property type="evidence" value="ECO:0007669"/>
    <property type="project" value="TreeGrafter"/>
</dbReference>
<evidence type="ECO:0000256" key="2">
    <source>
        <dbReference type="ARBA" id="ARBA00009904"/>
    </source>
</evidence>
<dbReference type="Proteomes" id="UP000295066">
    <property type="component" value="Unassembled WGS sequence"/>
</dbReference>
<dbReference type="GO" id="GO:0033179">
    <property type="term" value="C:proton-transporting V-type ATPase, V0 domain"/>
    <property type="evidence" value="ECO:0007669"/>
    <property type="project" value="InterPro"/>
</dbReference>
<evidence type="ECO:0000256" key="4">
    <source>
        <dbReference type="ARBA" id="ARBA00022692"/>
    </source>
</evidence>
<feature type="transmembrane region" description="Helical" evidence="8">
    <location>
        <begin position="499"/>
        <end position="520"/>
    </location>
</feature>
<dbReference type="GO" id="GO:0051117">
    <property type="term" value="F:ATPase binding"/>
    <property type="evidence" value="ECO:0007669"/>
    <property type="project" value="TreeGrafter"/>
</dbReference>
<keyword evidence="10" id="KW-1185">Reference proteome</keyword>